<sequence length="673" mass="72739">MKTVAPYGTWKSPLSVDALTDTDRSTDLVDVLVDPITSAVYHIEKRPAEGGRHTLLQTATGRDLTGGDWDVRNTVNGYGGAPSIIHDGVVYFSHVCDGRVYRVNVDGPSIVPDAITPENSLHKFADFNVYPLDPTRLICLMEDSTDAKSPSEVVNRLCILNVLTKTPCLLKSDASFYASPRFSPDGKRLAWIEWDLPDMPFTGAEVWIADVLATPNSLSVQNPRHVAGEHRKTSVAHPSWLSSDVLLFLSDTSGFENPWTYDCATGEAKPILATPIAESFTSGQPAKLGFSPYAVASADGTAVAFSAVKDGSSALYLVDIASGAVQLLAGPYVEIHHMRALRPEQNAIVFIGTTVDAAPALVQCTCTEPAFSDLQPGSHGSILTSEYISLPRPMSLPVPHDAAAHDVAAGTQSVHVVYYAPKNPEYAGMDGEQPPCILHVHGGPVSSCAQSFDATKQFFTTRGWAWQRLLAYRLDVNYGGSSGRGRAYTERLRGNWGVVDVADCISAARALSSPPYALIDPSRIVIRGPSAGGFTVLAALSMRADAGVFAAGTSLFGVSNLRRLAEETHKYESKFLTILVGEDPQLLQDRSPVFHAQKIVAPLLILQGDSDPVVPRSQADVIVDSIRSRGGLVEYKLYADEGHGWKHKSTIQDAILREFQFYTRVLCIEDDSV</sequence>
<organism evidence="2 3">
    <name type="scientific">Mycena pura</name>
    <dbReference type="NCBI Taxonomy" id="153505"/>
    <lineage>
        <taxon>Eukaryota</taxon>
        <taxon>Fungi</taxon>
        <taxon>Dikarya</taxon>
        <taxon>Basidiomycota</taxon>
        <taxon>Agaricomycotina</taxon>
        <taxon>Agaricomycetes</taxon>
        <taxon>Agaricomycetidae</taxon>
        <taxon>Agaricales</taxon>
        <taxon>Marasmiineae</taxon>
        <taxon>Mycenaceae</taxon>
        <taxon>Mycena</taxon>
    </lineage>
</organism>
<dbReference type="PANTHER" id="PTHR43056:SF5">
    <property type="entry name" value="PEPTIDASE S9 PROLYL OLIGOPEPTIDASE CATALYTIC DOMAIN-CONTAINING PROTEIN"/>
    <property type="match status" value="1"/>
</dbReference>
<protein>
    <submittedName>
        <fullName evidence="2">Alpha/Beta hydrolase protein</fullName>
    </submittedName>
</protein>
<dbReference type="SUPFAM" id="SSF82171">
    <property type="entry name" value="DPP6 N-terminal domain-like"/>
    <property type="match status" value="1"/>
</dbReference>
<name>A0AAD6VBM6_9AGAR</name>
<feature type="domain" description="Peptidase S9 prolyl oligopeptidase catalytic" evidence="1">
    <location>
        <begin position="474"/>
        <end position="666"/>
    </location>
</feature>
<gene>
    <name evidence="2" type="ORF">GGX14DRAFT_365714</name>
</gene>
<dbReference type="InterPro" id="IPR029058">
    <property type="entry name" value="AB_hydrolase_fold"/>
</dbReference>
<dbReference type="GO" id="GO:0008236">
    <property type="term" value="F:serine-type peptidase activity"/>
    <property type="evidence" value="ECO:0007669"/>
    <property type="project" value="InterPro"/>
</dbReference>
<keyword evidence="2" id="KW-0378">Hydrolase</keyword>
<dbReference type="EMBL" id="JARJCW010000035">
    <property type="protein sequence ID" value="KAJ7207990.1"/>
    <property type="molecule type" value="Genomic_DNA"/>
</dbReference>
<accession>A0AAD6VBM6</accession>
<dbReference type="InterPro" id="IPR001375">
    <property type="entry name" value="Peptidase_S9_cat"/>
</dbReference>
<reference evidence="2" key="1">
    <citation type="submission" date="2023-03" db="EMBL/GenBank/DDBJ databases">
        <title>Massive genome expansion in bonnet fungi (Mycena s.s.) driven by repeated elements and novel gene families across ecological guilds.</title>
        <authorList>
            <consortium name="Lawrence Berkeley National Laboratory"/>
            <person name="Harder C.B."/>
            <person name="Miyauchi S."/>
            <person name="Viragh M."/>
            <person name="Kuo A."/>
            <person name="Thoen E."/>
            <person name="Andreopoulos B."/>
            <person name="Lu D."/>
            <person name="Skrede I."/>
            <person name="Drula E."/>
            <person name="Henrissat B."/>
            <person name="Morin E."/>
            <person name="Kohler A."/>
            <person name="Barry K."/>
            <person name="LaButti K."/>
            <person name="Morin E."/>
            <person name="Salamov A."/>
            <person name="Lipzen A."/>
            <person name="Mereny Z."/>
            <person name="Hegedus B."/>
            <person name="Baldrian P."/>
            <person name="Stursova M."/>
            <person name="Weitz H."/>
            <person name="Taylor A."/>
            <person name="Grigoriev I.V."/>
            <person name="Nagy L.G."/>
            <person name="Martin F."/>
            <person name="Kauserud H."/>
        </authorList>
    </citation>
    <scope>NUCLEOTIDE SEQUENCE</scope>
    <source>
        <strain evidence="2">9144</strain>
    </source>
</reference>
<dbReference type="Gene3D" id="2.120.10.30">
    <property type="entry name" value="TolB, C-terminal domain"/>
    <property type="match status" value="1"/>
</dbReference>
<dbReference type="AlphaFoldDB" id="A0AAD6VBM6"/>
<evidence type="ECO:0000313" key="2">
    <source>
        <dbReference type="EMBL" id="KAJ7207990.1"/>
    </source>
</evidence>
<dbReference type="PANTHER" id="PTHR43056">
    <property type="entry name" value="PEPTIDASE S9 PROLYL OLIGOPEPTIDASE"/>
    <property type="match status" value="1"/>
</dbReference>
<dbReference type="GO" id="GO:0006508">
    <property type="term" value="P:proteolysis"/>
    <property type="evidence" value="ECO:0007669"/>
    <property type="project" value="InterPro"/>
</dbReference>
<dbReference type="SUPFAM" id="SSF53474">
    <property type="entry name" value="alpha/beta-Hydrolases"/>
    <property type="match status" value="1"/>
</dbReference>
<dbReference type="Pfam" id="PF00326">
    <property type="entry name" value="Peptidase_S9"/>
    <property type="match status" value="1"/>
</dbReference>
<evidence type="ECO:0000313" key="3">
    <source>
        <dbReference type="Proteomes" id="UP001219525"/>
    </source>
</evidence>
<dbReference type="InterPro" id="IPR011659">
    <property type="entry name" value="WD40"/>
</dbReference>
<evidence type="ECO:0000259" key="1">
    <source>
        <dbReference type="Pfam" id="PF00326"/>
    </source>
</evidence>
<dbReference type="Proteomes" id="UP001219525">
    <property type="component" value="Unassembled WGS sequence"/>
</dbReference>
<keyword evidence="3" id="KW-1185">Reference proteome</keyword>
<dbReference type="Gene3D" id="3.40.50.1820">
    <property type="entry name" value="alpha/beta hydrolase"/>
    <property type="match status" value="1"/>
</dbReference>
<dbReference type="Pfam" id="PF07676">
    <property type="entry name" value="PD40"/>
    <property type="match status" value="1"/>
</dbReference>
<proteinExistence type="predicted"/>
<comment type="caution">
    <text evidence="2">The sequence shown here is derived from an EMBL/GenBank/DDBJ whole genome shotgun (WGS) entry which is preliminary data.</text>
</comment>
<dbReference type="InterPro" id="IPR050585">
    <property type="entry name" value="Xaa-Pro_dipeptidyl-ppase/CocE"/>
</dbReference>
<dbReference type="InterPro" id="IPR011042">
    <property type="entry name" value="6-blade_b-propeller_TolB-like"/>
</dbReference>